<keyword evidence="3" id="KW-1185">Reference proteome</keyword>
<evidence type="ECO:0000313" key="2">
    <source>
        <dbReference type="EMBL" id="MBB3146151.1"/>
    </source>
</evidence>
<reference evidence="2 3" key="1">
    <citation type="submission" date="2020-08" db="EMBL/GenBank/DDBJ databases">
        <title>Genomic Encyclopedia of Type Strains, Phase III (KMG-III): the genomes of soil and plant-associated and newly described type strains.</title>
        <authorList>
            <person name="Whitman W."/>
        </authorList>
    </citation>
    <scope>NUCLEOTIDE SEQUENCE [LARGE SCALE GENOMIC DNA]</scope>
    <source>
        <strain evidence="2 3">CECT 7015</strain>
    </source>
</reference>
<dbReference type="Proteomes" id="UP000554520">
    <property type="component" value="Unassembled WGS sequence"/>
</dbReference>
<organism evidence="2 3">
    <name type="scientific">Phyllobacterium trifolii</name>
    <dbReference type="NCBI Taxonomy" id="300193"/>
    <lineage>
        <taxon>Bacteria</taxon>
        <taxon>Pseudomonadati</taxon>
        <taxon>Pseudomonadota</taxon>
        <taxon>Alphaproteobacteria</taxon>
        <taxon>Hyphomicrobiales</taxon>
        <taxon>Phyllobacteriaceae</taxon>
        <taxon>Phyllobacterium</taxon>
    </lineage>
</organism>
<name>A0A839UBU3_9HYPH</name>
<protein>
    <submittedName>
        <fullName evidence="2">Uncharacterized protein</fullName>
    </submittedName>
</protein>
<keyword evidence="1" id="KW-0472">Membrane</keyword>
<sequence>MTTIPANLLSSSFLMYPLAAIVLIVTVCVIFIVRRRMR</sequence>
<proteinExistence type="predicted"/>
<comment type="caution">
    <text evidence="2">The sequence shown here is derived from an EMBL/GenBank/DDBJ whole genome shotgun (WGS) entry which is preliminary data.</text>
</comment>
<evidence type="ECO:0000313" key="3">
    <source>
        <dbReference type="Proteomes" id="UP000554520"/>
    </source>
</evidence>
<gene>
    <name evidence="2" type="ORF">FHS21_002566</name>
</gene>
<feature type="transmembrane region" description="Helical" evidence="1">
    <location>
        <begin position="13"/>
        <end position="33"/>
    </location>
</feature>
<dbReference type="EMBL" id="JACHXN010000007">
    <property type="protein sequence ID" value="MBB3146151.1"/>
    <property type="molecule type" value="Genomic_DNA"/>
</dbReference>
<evidence type="ECO:0000256" key="1">
    <source>
        <dbReference type="SAM" id="Phobius"/>
    </source>
</evidence>
<accession>A0A839UBU3</accession>
<keyword evidence="1" id="KW-1133">Transmembrane helix</keyword>
<keyword evidence="1" id="KW-0812">Transmembrane</keyword>
<dbReference type="AlphaFoldDB" id="A0A839UBU3"/>